<protein>
    <submittedName>
        <fullName evidence="1">Uncharacterized protein</fullName>
    </submittedName>
</protein>
<evidence type="ECO:0000313" key="2">
    <source>
        <dbReference type="Proteomes" id="UP000195611"/>
    </source>
</evidence>
<dbReference type="EMBL" id="FUKW01000105">
    <property type="protein sequence ID" value="SJN38360.1"/>
    <property type="molecule type" value="Genomic_DNA"/>
</dbReference>
<reference evidence="1 2" key="1">
    <citation type="submission" date="2017-02" db="EMBL/GenBank/DDBJ databases">
        <authorList>
            <person name="Peterson S.W."/>
        </authorList>
    </citation>
    <scope>NUCLEOTIDE SEQUENCE [LARGE SCALE GENOMIC DNA]</scope>
    <source>
        <strain evidence="1 2">42ea</strain>
    </source>
</reference>
<dbReference type="Proteomes" id="UP000195611">
    <property type="component" value="Unassembled WGS sequence"/>
</dbReference>
<dbReference type="AlphaFoldDB" id="A0A1R4K1Y0"/>
<organism evidence="1 2">
    <name type="scientific">Marinilactibacillus psychrotolerans 42ea</name>
    <dbReference type="NCBI Taxonomy" id="1255609"/>
    <lineage>
        <taxon>Bacteria</taxon>
        <taxon>Bacillati</taxon>
        <taxon>Bacillota</taxon>
        <taxon>Bacilli</taxon>
        <taxon>Lactobacillales</taxon>
        <taxon>Carnobacteriaceae</taxon>
        <taxon>Marinilactibacillus</taxon>
    </lineage>
</organism>
<name>A0A1R4K1Y0_9LACT</name>
<gene>
    <name evidence="1" type="ORF">FM115_07800</name>
</gene>
<evidence type="ECO:0000313" key="1">
    <source>
        <dbReference type="EMBL" id="SJN38360.1"/>
    </source>
</evidence>
<accession>A0A1R4K1Y0</accession>
<sequence length="44" mass="4841">MTQLASSIPGNRFPKGTPIMLLTIGKNRKDNIHFTAEASVSIRK</sequence>
<proteinExistence type="predicted"/>